<reference evidence="2 3" key="1">
    <citation type="submission" date="2015-09" db="EMBL/GenBank/DDBJ databases">
        <title>Draft genome of the parasitic nematode Teladorsagia circumcincta isolate WARC Sus (inbred).</title>
        <authorList>
            <person name="Mitreva M."/>
        </authorList>
    </citation>
    <scope>NUCLEOTIDE SEQUENCE [LARGE SCALE GENOMIC DNA]</scope>
    <source>
        <strain evidence="2 3">S</strain>
    </source>
</reference>
<feature type="compositionally biased region" description="Low complexity" evidence="1">
    <location>
        <begin position="64"/>
        <end position="74"/>
    </location>
</feature>
<proteinExistence type="predicted"/>
<feature type="compositionally biased region" description="Basic and acidic residues" evidence="1">
    <location>
        <begin position="102"/>
        <end position="118"/>
    </location>
</feature>
<name>A0A2G9UTG0_TELCI</name>
<protein>
    <submittedName>
        <fullName evidence="2">Uncharacterized protein</fullName>
    </submittedName>
</protein>
<evidence type="ECO:0000313" key="3">
    <source>
        <dbReference type="Proteomes" id="UP000230423"/>
    </source>
</evidence>
<keyword evidence="3" id="KW-1185">Reference proteome</keyword>
<accession>A0A2G9UTG0</accession>
<sequence length="369" mass="39870">MDIDLSKLPDETKVTEKKAPLRAAATAFTVNFDSADEEVSLQDAARKSAQARRILGRRSGGGSATSSGSQDSGQRAADLPQANPSNKRYLLNKLLQGEGQNTDEHPEGADVEERKECDVSSEAGTYVVDMSSRAGGGPASQLMTAKIIEDSDASDSDSSSSDSESDGSPIPRQKPAVLPPKSPTVKAAPIQPEASTGERSDLAKEMSKLRTMAGIRATASSAESRYEVTVADTPCEGANLAQQKEQEMNAWLRRKDYNPMKAAAEARKAKELKARGEQFVSNRSISFHVGPVAGRPAKVTDTRNNVKVMFCRSHCGHEMEPAVLSMDSDSEQYIVSPLREGFGPHRILKKIRAECLENDSRQTMLRTVT</sequence>
<feature type="compositionally biased region" description="Low complexity" evidence="1">
    <location>
        <begin position="156"/>
        <end position="168"/>
    </location>
</feature>
<dbReference type="Proteomes" id="UP000230423">
    <property type="component" value="Unassembled WGS sequence"/>
</dbReference>
<dbReference type="OrthoDB" id="10639097at2759"/>
<gene>
    <name evidence="2" type="ORF">TELCIR_05242</name>
</gene>
<feature type="region of interest" description="Disordered" evidence="1">
    <location>
        <begin position="48"/>
        <end position="121"/>
    </location>
</feature>
<dbReference type="AlphaFoldDB" id="A0A2G9UTG0"/>
<dbReference type="EMBL" id="KZ345589">
    <property type="protein sequence ID" value="PIO72810.1"/>
    <property type="molecule type" value="Genomic_DNA"/>
</dbReference>
<evidence type="ECO:0000256" key="1">
    <source>
        <dbReference type="SAM" id="MobiDB-lite"/>
    </source>
</evidence>
<feature type="region of interest" description="Disordered" evidence="1">
    <location>
        <begin position="149"/>
        <end position="202"/>
    </location>
</feature>
<organism evidence="2 3">
    <name type="scientific">Teladorsagia circumcincta</name>
    <name type="common">Brown stomach worm</name>
    <name type="synonym">Ostertagia circumcincta</name>
    <dbReference type="NCBI Taxonomy" id="45464"/>
    <lineage>
        <taxon>Eukaryota</taxon>
        <taxon>Metazoa</taxon>
        <taxon>Ecdysozoa</taxon>
        <taxon>Nematoda</taxon>
        <taxon>Chromadorea</taxon>
        <taxon>Rhabditida</taxon>
        <taxon>Rhabditina</taxon>
        <taxon>Rhabditomorpha</taxon>
        <taxon>Strongyloidea</taxon>
        <taxon>Trichostrongylidae</taxon>
        <taxon>Teladorsagia</taxon>
    </lineage>
</organism>
<evidence type="ECO:0000313" key="2">
    <source>
        <dbReference type="EMBL" id="PIO72810.1"/>
    </source>
</evidence>